<gene>
    <name evidence="2" type="ORF">OG549_38045</name>
</gene>
<feature type="compositionally biased region" description="Basic and acidic residues" evidence="1">
    <location>
        <begin position="14"/>
        <end position="33"/>
    </location>
</feature>
<evidence type="ECO:0000256" key="1">
    <source>
        <dbReference type="SAM" id="MobiDB-lite"/>
    </source>
</evidence>
<sequence>MAEDEPLVAPRHRRADDRHHDAERELPGGRAESETGDAEPVPDDEPDRQQTERQEPGPLVLPQRLHVPNPGPQDRERQHDLHDRDHRDQRVEDGVGAGDVEDPGEKTHQREVPVRQTPEDGLLSDVSLALDLNRLLDRNRRAHGVPLTSSEYPPTPCRRH</sequence>
<protein>
    <submittedName>
        <fullName evidence="2">Uncharacterized protein</fullName>
    </submittedName>
</protein>
<organism evidence="2">
    <name type="scientific">Streptomyces sp. NBC_00003</name>
    <dbReference type="NCBI Taxonomy" id="2903608"/>
    <lineage>
        <taxon>Bacteria</taxon>
        <taxon>Bacillati</taxon>
        <taxon>Actinomycetota</taxon>
        <taxon>Actinomycetes</taxon>
        <taxon>Kitasatosporales</taxon>
        <taxon>Streptomycetaceae</taxon>
        <taxon>Streptomyces</taxon>
    </lineage>
</organism>
<feature type="compositionally biased region" description="Basic and acidic residues" evidence="1">
    <location>
        <begin position="103"/>
        <end position="113"/>
    </location>
</feature>
<reference evidence="2" key="1">
    <citation type="submission" date="2022-10" db="EMBL/GenBank/DDBJ databases">
        <title>The complete genomes of actinobacterial strains from the NBC collection.</title>
        <authorList>
            <person name="Joergensen T.S."/>
            <person name="Alvarez Arevalo M."/>
            <person name="Sterndorff E.B."/>
            <person name="Faurdal D."/>
            <person name="Vuksanovic O."/>
            <person name="Mourched A.-S."/>
            <person name="Charusanti P."/>
            <person name="Shaw S."/>
            <person name="Blin K."/>
            <person name="Weber T."/>
        </authorList>
    </citation>
    <scope>NUCLEOTIDE SEQUENCE</scope>
    <source>
        <strain evidence="2">NBC_00003</strain>
    </source>
</reference>
<feature type="region of interest" description="Disordered" evidence="1">
    <location>
        <begin position="1"/>
        <end position="120"/>
    </location>
</feature>
<feature type="compositionally biased region" description="Acidic residues" evidence="1">
    <location>
        <begin position="34"/>
        <end position="46"/>
    </location>
</feature>
<evidence type="ECO:0000313" key="2">
    <source>
        <dbReference type="EMBL" id="WTW65978.1"/>
    </source>
</evidence>
<feature type="region of interest" description="Disordered" evidence="1">
    <location>
        <begin position="137"/>
        <end position="160"/>
    </location>
</feature>
<dbReference type="AlphaFoldDB" id="A0AAU2VFF2"/>
<feature type="compositionally biased region" description="Basic and acidic residues" evidence="1">
    <location>
        <begin position="73"/>
        <end position="93"/>
    </location>
</feature>
<proteinExistence type="predicted"/>
<name>A0AAU2VFF2_9ACTN</name>
<dbReference type="EMBL" id="CP108318">
    <property type="protein sequence ID" value="WTW65978.1"/>
    <property type="molecule type" value="Genomic_DNA"/>
</dbReference>
<accession>A0AAU2VFF2</accession>